<protein>
    <submittedName>
        <fullName evidence="2">Uncharacterized protein</fullName>
    </submittedName>
</protein>
<keyword evidence="1" id="KW-1185">Reference proteome</keyword>
<reference evidence="2" key="1">
    <citation type="submission" date="2022-11" db="UniProtKB">
        <authorList>
            <consortium name="WormBaseParasite"/>
        </authorList>
    </citation>
    <scope>IDENTIFICATION</scope>
</reference>
<dbReference type="WBParaSite" id="PgR003_g069_t01">
    <property type="protein sequence ID" value="PgR003_g069_t01"/>
    <property type="gene ID" value="PgR003_g069"/>
</dbReference>
<accession>A0A915A8P3</accession>
<sequence length="127" mass="13731">MCSTQGPFDVIVCGVGSMVLLCFGCTRQVHVVYFQFGVSVLCTVRQRRRARCIDAVYKLLHAIVATLLADCCCCLVGSHVSCAVLDVSDCRAIFALVILEVHLVADSMISFNSTNPQPYKLAPGLTS</sequence>
<organism evidence="1 2">
    <name type="scientific">Parascaris univalens</name>
    <name type="common">Nematode worm</name>
    <dbReference type="NCBI Taxonomy" id="6257"/>
    <lineage>
        <taxon>Eukaryota</taxon>
        <taxon>Metazoa</taxon>
        <taxon>Ecdysozoa</taxon>
        <taxon>Nematoda</taxon>
        <taxon>Chromadorea</taxon>
        <taxon>Rhabditida</taxon>
        <taxon>Spirurina</taxon>
        <taxon>Ascaridomorpha</taxon>
        <taxon>Ascaridoidea</taxon>
        <taxon>Ascarididae</taxon>
        <taxon>Parascaris</taxon>
    </lineage>
</organism>
<dbReference type="Proteomes" id="UP000887569">
    <property type="component" value="Unplaced"/>
</dbReference>
<name>A0A915A8P3_PARUN</name>
<dbReference type="AlphaFoldDB" id="A0A915A8P3"/>
<proteinExistence type="predicted"/>
<evidence type="ECO:0000313" key="2">
    <source>
        <dbReference type="WBParaSite" id="PgR003_g069_t01"/>
    </source>
</evidence>
<evidence type="ECO:0000313" key="1">
    <source>
        <dbReference type="Proteomes" id="UP000887569"/>
    </source>
</evidence>